<dbReference type="Pfam" id="PF08002">
    <property type="entry name" value="DUF1697"/>
    <property type="match status" value="1"/>
</dbReference>
<reference evidence="1 2" key="1">
    <citation type="submission" date="2015-04" db="EMBL/GenBank/DDBJ databases">
        <title>Complete genome of flavobacterium.</title>
        <authorList>
            <person name="Kwon Y.M."/>
            <person name="Kim S.-J."/>
        </authorList>
    </citation>
    <scope>NUCLEOTIDE SEQUENCE [LARGE SCALE GENOMIC DNA]</scope>
    <source>
        <strain evidence="1 2">DK169</strain>
    </source>
</reference>
<evidence type="ECO:0008006" key="3">
    <source>
        <dbReference type="Google" id="ProtNLM"/>
    </source>
</evidence>
<sequence length="178" mass="20532">MKTYIALLRGINVSGQKKIKMTDLKLTLEKKDLKNVRTYIQSGNIVFDSEMSEINLLQDLVHSAIMEDFGFDVPTLITEGRKLEKILEENPFKNEVEENRLYFVLLKEVPSQNPVEEFNTLSFVNEDFQISESCVYLCCKKGYGNAKLNNNLIERKLKVQATTRNLKTMQKLTEMVKG</sequence>
<accession>A0A0Q0XJC7</accession>
<dbReference type="Gene3D" id="3.30.70.1280">
    <property type="entry name" value="SP0830-like domains"/>
    <property type="match status" value="1"/>
</dbReference>
<protein>
    <recommendedName>
        <fullName evidence="3">DUF1697 domain-containing protein</fullName>
    </recommendedName>
</protein>
<dbReference type="STRING" id="346185.AAY42_14770"/>
<dbReference type="RefSeq" id="WP_055396585.1">
    <property type="nucleotide sequence ID" value="NZ_LCTZ01000002.1"/>
</dbReference>
<proteinExistence type="predicted"/>
<dbReference type="Gene3D" id="3.30.70.1260">
    <property type="entry name" value="bacterial protein sp0830 like"/>
    <property type="match status" value="1"/>
</dbReference>
<gene>
    <name evidence="1" type="ORF">AAY42_14770</name>
</gene>
<evidence type="ECO:0000313" key="2">
    <source>
        <dbReference type="Proteomes" id="UP000050827"/>
    </source>
</evidence>
<dbReference type="PANTHER" id="PTHR36439:SF1">
    <property type="entry name" value="DUF1697 DOMAIN-CONTAINING PROTEIN"/>
    <property type="match status" value="1"/>
</dbReference>
<dbReference type="EMBL" id="LCTZ01000002">
    <property type="protein sequence ID" value="KQC31018.1"/>
    <property type="molecule type" value="Genomic_DNA"/>
</dbReference>
<comment type="caution">
    <text evidence="1">The sequence shown here is derived from an EMBL/GenBank/DDBJ whole genome shotgun (WGS) entry which is preliminary data.</text>
</comment>
<organism evidence="1 2">
    <name type="scientific">Flagellimonas eckloniae</name>
    <dbReference type="NCBI Taxonomy" id="346185"/>
    <lineage>
        <taxon>Bacteria</taxon>
        <taxon>Pseudomonadati</taxon>
        <taxon>Bacteroidota</taxon>
        <taxon>Flavobacteriia</taxon>
        <taxon>Flavobacteriales</taxon>
        <taxon>Flavobacteriaceae</taxon>
        <taxon>Flagellimonas</taxon>
    </lineage>
</organism>
<keyword evidence="2" id="KW-1185">Reference proteome</keyword>
<dbReference type="SUPFAM" id="SSF160379">
    <property type="entry name" value="SP0830-like"/>
    <property type="match status" value="1"/>
</dbReference>
<dbReference type="PIRSF" id="PIRSF008502">
    <property type="entry name" value="UCP008502"/>
    <property type="match status" value="1"/>
</dbReference>
<dbReference type="OrthoDB" id="9806494at2"/>
<dbReference type="PATRIC" id="fig|1547436.3.peg.3047"/>
<evidence type="ECO:0000313" key="1">
    <source>
        <dbReference type="EMBL" id="KQC31018.1"/>
    </source>
</evidence>
<dbReference type="AlphaFoldDB" id="A0A0Q0XJC7"/>
<name>A0A0Q0XJC7_9FLAO</name>
<dbReference type="InterPro" id="IPR012545">
    <property type="entry name" value="DUF1697"/>
</dbReference>
<dbReference type="PANTHER" id="PTHR36439">
    <property type="entry name" value="BLL4334 PROTEIN"/>
    <property type="match status" value="1"/>
</dbReference>
<dbReference type="Proteomes" id="UP000050827">
    <property type="component" value="Unassembled WGS sequence"/>
</dbReference>